<organism evidence="2 3">
    <name type="scientific">Kibdelosporangium lantanae</name>
    <dbReference type="NCBI Taxonomy" id="1497396"/>
    <lineage>
        <taxon>Bacteria</taxon>
        <taxon>Bacillati</taxon>
        <taxon>Actinomycetota</taxon>
        <taxon>Actinomycetes</taxon>
        <taxon>Pseudonocardiales</taxon>
        <taxon>Pseudonocardiaceae</taxon>
        <taxon>Kibdelosporangium</taxon>
    </lineage>
</organism>
<feature type="non-terminal residue" evidence="2">
    <location>
        <position position="1"/>
    </location>
</feature>
<accession>A0ABW3MJ53</accession>
<name>A0ABW3MJ53_9PSEU</name>
<proteinExistence type="predicted"/>
<dbReference type="EMBL" id="JBHTIS010002966">
    <property type="protein sequence ID" value="MFD1050611.1"/>
    <property type="molecule type" value="Genomic_DNA"/>
</dbReference>
<gene>
    <name evidence="2" type="ORF">ACFQ1S_36335</name>
</gene>
<keyword evidence="1" id="KW-1133">Transmembrane helix</keyword>
<sequence length="94" mass="9533">VTGAVFAIGDTLGYVGAGCFLAANIFVTAGVAPHARWRTVPGAVLLLAASVSFLDSHIFWPRGVFTMIGVAAGMFLLAVESDGGPPQVTGSVGR</sequence>
<reference evidence="3" key="1">
    <citation type="journal article" date="2019" name="Int. J. Syst. Evol. Microbiol.">
        <title>The Global Catalogue of Microorganisms (GCM) 10K type strain sequencing project: providing services to taxonomists for standard genome sequencing and annotation.</title>
        <authorList>
            <consortium name="The Broad Institute Genomics Platform"/>
            <consortium name="The Broad Institute Genome Sequencing Center for Infectious Disease"/>
            <person name="Wu L."/>
            <person name="Ma J."/>
        </authorList>
    </citation>
    <scope>NUCLEOTIDE SEQUENCE [LARGE SCALE GENOMIC DNA]</scope>
    <source>
        <strain evidence="3">JCM 31486</strain>
    </source>
</reference>
<evidence type="ECO:0000256" key="1">
    <source>
        <dbReference type="SAM" id="Phobius"/>
    </source>
</evidence>
<feature type="transmembrane region" description="Helical" evidence="1">
    <location>
        <begin position="12"/>
        <end position="32"/>
    </location>
</feature>
<evidence type="ECO:0000313" key="3">
    <source>
        <dbReference type="Proteomes" id="UP001597045"/>
    </source>
</evidence>
<keyword evidence="1" id="KW-0812">Transmembrane</keyword>
<keyword evidence="3" id="KW-1185">Reference proteome</keyword>
<dbReference type="Proteomes" id="UP001597045">
    <property type="component" value="Unassembled WGS sequence"/>
</dbReference>
<keyword evidence="1" id="KW-0472">Membrane</keyword>
<comment type="caution">
    <text evidence="2">The sequence shown here is derived from an EMBL/GenBank/DDBJ whole genome shotgun (WGS) entry which is preliminary data.</text>
</comment>
<evidence type="ECO:0000313" key="2">
    <source>
        <dbReference type="EMBL" id="MFD1050611.1"/>
    </source>
</evidence>
<protein>
    <submittedName>
        <fullName evidence="2">Uncharacterized protein</fullName>
    </submittedName>
</protein>
<feature type="transmembrane region" description="Helical" evidence="1">
    <location>
        <begin position="60"/>
        <end position="79"/>
    </location>
</feature>